<dbReference type="InterPro" id="IPR044751">
    <property type="entry name" value="Ion_transp-like_CBS"/>
</dbReference>
<protein>
    <submittedName>
        <fullName evidence="13">CNNM domain-containing protein</fullName>
    </submittedName>
</protein>
<keyword evidence="6 8" id="KW-0472">Membrane</keyword>
<reference evidence="13 14" key="1">
    <citation type="submission" date="2023-01" db="EMBL/GenBank/DDBJ databases">
        <title>Psychrosphaera sp. nov., isolated from marine algae.</title>
        <authorList>
            <person name="Bayburt H."/>
            <person name="Choi B.J."/>
            <person name="Kim J.M."/>
            <person name="Choi D.G."/>
            <person name="Jeon C.O."/>
        </authorList>
    </citation>
    <scope>NUCLEOTIDE SEQUENCE [LARGE SCALE GENOMIC DNA]</scope>
    <source>
        <strain evidence="13 14">G1-22</strain>
    </source>
</reference>
<evidence type="ECO:0000256" key="5">
    <source>
        <dbReference type="ARBA" id="ARBA00023122"/>
    </source>
</evidence>
<dbReference type="SUPFAM" id="SSF54631">
    <property type="entry name" value="CBS-domain pair"/>
    <property type="match status" value="1"/>
</dbReference>
<evidence type="ECO:0000256" key="8">
    <source>
        <dbReference type="PROSITE-ProRule" id="PRU01193"/>
    </source>
</evidence>
<dbReference type="CDD" id="cd04590">
    <property type="entry name" value="CBS_pair_CorC_HlyC_assoc"/>
    <property type="match status" value="1"/>
</dbReference>
<evidence type="ECO:0000256" key="6">
    <source>
        <dbReference type="ARBA" id="ARBA00023136"/>
    </source>
</evidence>
<feature type="compositionally biased region" description="Low complexity" evidence="9">
    <location>
        <begin position="324"/>
        <end position="333"/>
    </location>
</feature>
<dbReference type="EMBL" id="JAQOMS010000002">
    <property type="protein sequence ID" value="MDC2888409.1"/>
    <property type="molecule type" value="Genomic_DNA"/>
</dbReference>
<feature type="transmembrane region" description="Helical" evidence="10">
    <location>
        <begin position="86"/>
        <end position="105"/>
    </location>
</feature>
<keyword evidence="2 8" id="KW-0812">Transmembrane</keyword>
<evidence type="ECO:0000256" key="9">
    <source>
        <dbReference type="SAM" id="MobiDB-lite"/>
    </source>
</evidence>
<name>A0ABT5FBA1_9GAMM</name>
<evidence type="ECO:0000256" key="1">
    <source>
        <dbReference type="ARBA" id="ARBA00004141"/>
    </source>
</evidence>
<comment type="caution">
    <text evidence="13">The sequence shown here is derived from an EMBL/GenBank/DDBJ whole genome shotgun (WGS) entry which is preliminary data.</text>
</comment>
<feature type="domain" description="CBS" evidence="11">
    <location>
        <begin position="261"/>
        <end position="322"/>
    </location>
</feature>
<evidence type="ECO:0000256" key="4">
    <source>
        <dbReference type="ARBA" id="ARBA00022989"/>
    </source>
</evidence>
<dbReference type="InterPro" id="IPR046342">
    <property type="entry name" value="CBS_dom_sf"/>
</dbReference>
<dbReference type="PANTHER" id="PTHR22777">
    <property type="entry name" value="HEMOLYSIN-RELATED"/>
    <property type="match status" value="1"/>
</dbReference>
<organism evidence="13 14">
    <name type="scientific">Psychrosphaera algicola</name>
    <dbReference type="NCBI Taxonomy" id="3023714"/>
    <lineage>
        <taxon>Bacteria</taxon>
        <taxon>Pseudomonadati</taxon>
        <taxon>Pseudomonadota</taxon>
        <taxon>Gammaproteobacteria</taxon>
        <taxon>Alteromonadales</taxon>
        <taxon>Pseudoalteromonadaceae</taxon>
        <taxon>Psychrosphaera</taxon>
    </lineage>
</organism>
<evidence type="ECO:0000259" key="12">
    <source>
        <dbReference type="PROSITE" id="PS51846"/>
    </source>
</evidence>
<dbReference type="PROSITE" id="PS51846">
    <property type="entry name" value="CNNM"/>
    <property type="match status" value="1"/>
</dbReference>
<dbReference type="Proteomes" id="UP001528411">
    <property type="component" value="Unassembled WGS sequence"/>
</dbReference>
<evidence type="ECO:0000256" key="10">
    <source>
        <dbReference type="SAM" id="Phobius"/>
    </source>
</evidence>
<feature type="region of interest" description="Disordered" evidence="9">
    <location>
        <begin position="323"/>
        <end position="349"/>
    </location>
</feature>
<dbReference type="InterPro" id="IPR000644">
    <property type="entry name" value="CBS_dom"/>
</dbReference>
<dbReference type="Gene3D" id="3.10.580.10">
    <property type="entry name" value="CBS-domain"/>
    <property type="match status" value="1"/>
</dbReference>
<dbReference type="PROSITE" id="PS51371">
    <property type="entry name" value="CBS"/>
    <property type="match status" value="1"/>
</dbReference>
<dbReference type="PANTHER" id="PTHR22777:SF4">
    <property type="entry name" value="UPF0053 PROTEIN SLL1254"/>
    <property type="match status" value="1"/>
</dbReference>
<dbReference type="Pfam" id="PF00571">
    <property type="entry name" value="CBS"/>
    <property type="match status" value="1"/>
</dbReference>
<feature type="transmembrane region" description="Helical" evidence="10">
    <location>
        <begin position="117"/>
        <end position="138"/>
    </location>
</feature>
<keyword evidence="4 8" id="KW-1133">Transmembrane helix</keyword>
<evidence type="ECO:0000313" key="13">
    <source>
        <dbReference type="EMBL" id="MDC2888409.1"/>
    </source>
</evidence>
<dbReference type="RefSeq" id="WP_272180036.1">
    <property type="nucleotide sequence ID" value="NZ_JAQOMS010000002.1"/>
</dbReference>
<evidence type="ECO:0000259" key="11">
    <source>
        <dbReference type="PROSITE" id="PS51371"/>
    </source>
</evidence>
<evidence type="ECO:0000313" key="14">
    <source>
        <dbReference type="Proteomes" id="UP001528411"/>
    </source>
</evidence>
<comment type="subcellular location">
    <subcellularLocation>
        <location evidence="1">Membrane</location>
        <topology evidence="1">Multi-pass membrane protein</topology>
    </subcellularLocation>
</comment>
<evidence type="ECO:0000256" key="3">
    <source>
        <dbReference type="ARBA" id="ARBA00022737"/>
    </source>
</evidence>
<evidence type="ECO:0000256" key="2">
    <source>
        <dbReference type="ARBA" id="ARBA00022692"/>
    </source>
</evidence>
<keyword evidence="14" id="KW-1185">Reference proteome</keyword>
<evidence type="ECO:0000256" key="7">
    <source>
        <dbReference type="PROSITE-ProRule" id="PRU00703"/>
    </source>
</evidence>
<dbReference type="InterPro" id="IPR002550">
    <property type="entry name" value="CNNM"/>
</dbReference>
<accession>A0ABT5FBA1</accession>
<sequence>MFLLLLFATIAIVVSFICSIMEAVLLSITPAYIASFQNPKIAKRMNNLNQHVDKPLSAILTLNTIAHTAGAAGVGAQASHLYGDSAIGIASAIMTLFVLVFSEIIPKTVGANYWRQLAPTVSLVLVNLVWLLKPFVWMSELVTKLFKQDNDESLYMRSEIEAMAKLGLQAGALHKGESDIIQSLLNFRDLTIRKVMTPRSLLFKLHKDTTVEEYCKLHGSVPYSRILVFDKDPDDIIGYVLKTDVMLANSRVKPDYRISKLVTSILTVSQTLSLPLLFNKLLTQRAHISLVVDEYGEVQGIVTLEDVIEALLQVSILDERDVESTTAAEAETTVTEKEPEIPTTTPKES</sequence>
<proteinExistence type="predicted"/>
<dbReference type="SMART" id="SM00116">
    <property type="entry name" value="CBS"/>
    <property type="match status" value="2"/>
</dbReference>
<keyword evidence="5 7" id="KW-0129">CBS domain</keyword>
<dbReference type="Pfam" id="PF01595">
    <property type="entry name" value="CNNM"/>
    <property type="match status" value="1"/>
</dbReference>
<keyword evidence="3" id="KW-0677">Repeat</keyword>
<gene>
    <name evidence="13" type="ORF">PN838_06065</name>
</gene>
<feature type="transmembrane region" description="Helical" evidence="10">
    <location>
        <begin position="6"/>
        <end position="34"/>
    </location>
</feature>
<feature type="domain" description="CNNM transmembrane" evidence="12">
    <location>
        <begin position="1"/>
        <end position="177"/>
    </location>
</feature>
<feature type="transmembrane region" description="Helical" evidence="10">
    <location>
        <begin position="55"/>
        <end position="74"/>
    </location>
</feature>